<proteinExistence type="predicted"/>
<dbReference type="STRING" id="649747.HMPREF0083_01951"/>
<name>U1X645_ANEAE</name>
<keyword evidence="2" id="KW-1185">Reference proteome</keyword>
<evidence type="ECO:0000313" key="1">
    <source>
        <dbReference type="EMBL" id="ERI10018.1"/>
    </source>
</evidence>
<evidence type="ECO:0000313" key="2">
    <source>
        <dbReference type="Proteomes" id="UP000016511"/>
    </source>
</evidence>
<reference evidence="1 2" key="1">
    <citation type="submission" date="2013-08" db="EMBL/GenBank/DDBJ databases">
        <authorList>
            <person name="Weinstock G."/>
            <person name="Sodergren E."/>
            <person name="Wylie T."/>
            <person name="Fulton L."/>
            <person name="Fulton R."/>
            <person name="Fronick C."/>
            <person name="O'Laughlin M."/>
            <person name="Godfrey J."/>
            <person name="Miner T."/>
            <person name="Herter B."/>
            <person name="Appelbaum E."/>
            <person name="Cordes M."/>
            <person name="Lek S."/>
            <person name="Wollam A."/>
            <person name="Pepin K.H."/>
            <person name="Palsikar V.B."/>
            <person name="Mitreva M."/>
            <person name="Wilson R.K."/>
        </authorList>
    </citation>
    <scope>NUCLEOTIDE SEQUENCE [LARGE SCALE GENOMIC DNA]</scope>
    <source>
        <strain evidence="1 2">ATCC 12856</strain>
    </source>
</reference>
<dbReference type="Proteomes" id="UP000016511">
    <property type="component" value="Unassembled WGS sequence"/>
</dbReference>
<organism evidence="1 2">
    <name type="scientific">Aneurinibacillus aneurinilyticus ATCC 12856</name>
    <dbReference type="NCBI Taxonomy" id="649747"/>
    <lineage>
        <taxon>Bacteria</taxon>
        <taxon>Bacillati</taxon>
        <taxon>Bacillota</taxon>
        <taxon>Bacilli</taxon>
        <taxon>Bacillales</taxon>
        <taxon>Paenibacillaceae</taxon>
        <taxon>Aneurinibacillus group</taxon>
        <taxon>Aneurinibacillus</taxon>
    </lineage>
</organism>
<dbReference type="EMBL" id="AWSJ01000126">
    <property type="protein sequence ID" value="ERI10018.1"/>
    <property type="molecule type" value="Genomic_DNA"/>
</dbReference>
<dbReference type="AlphaFoldDB" id="U1X645"/>
<protein>
    <submittedName>
        <fullName evidence="1">Uncharacterized protein</fullName>
    </submittedName>
</protein>
<dbReference type="HOGENOM" id="CLU_3303896_0_0_9"/>
<gene>
    <name evidence="1" type="ORF">HMPREF0083_01951</name>
</gene>
<accession>U1X645</accession>
<comment type="caution">
    <text evidence="1">The sequence shown here is derived from an EMBL/GenBank/DDBJ whole genome shotgun (WGS) entry which is preliminary data.</text>
</comment>
<sequence length="39" mass="4746">MFVAYSTIKTAVMCKNFWRKFNLLYSLNTNPPHYKIIQY</sequence>